<dbReference type="OrthoDB" id="9782620at2"/>
<proteinExistence type="inferred from homology"/>
<keyword evidence="4 8" id="KW-0378">Hydrolase</keyword>
<evidence type="ECO:0000256" key="4">
    <source>
        <dbReference type="ARBA" id="ARBA00022801"/>
    </source>
</evidence>
<accession>U4R4Z1</accession>
<sequence>MCGRYAIFTEEENQELRNIVNDINEKLKEKATAMKTGEIFPTDTVPVITDISSDGKNTSDLFKWGFPNFKQYSGVIINARSETVHEKPTFRKLLQSGRCIIPASGFYEWKKADGKKEKYFIRSATSNVIYMAGLYNRFIDNMGAVNNRFVILTTDANEQMSYVHGRMPVILSPEDSFVWLDCNSNYLKVAELFKPYGGDILLSQNG</sequence>
<dbReference type="Proteomes" id="UP000016860">
    <property type="component" value="Unassembled WGS sequence"/>
</dbReference>
<evidence type="ECO:0000256" key="9">
    <source>
        <dbReference type="SAM" id="Coils"/>
    </source>
</evidence>
<evidence type="ECO:0000256" key="5">
    <source>
        <dbReference type="ARBA" id="ARBA00023124"/>
    </source>
</evidence>
<dbReference type="GO" id="GO:0003697">
    <property type="term" value="F:single-stranded DNA binding"/>
    <property type="evidence" value="ECO:0007669"/>
    <property type="project" value="InterPro"/>
</dbReference>
<dbReference type="InterPro" id="IPR036590">
    <property type="entry name" value="SRAP-like"/>
</dbReference>
<comment type="caution">
    <text evidence="10">The sequence shown here is derived from an EMBL/GenBank/DDBJ whole genome shotgun (WGS) entry which is preliminary data.</text>
</comment>
<feature type="coiled-coil region" evidence="9">
    <location>
        <begin position="6"/>
        <end position="33"/>
    </location>
</feature>
<dbReference type="GO" id="GO:0006508">
    <property type="term" value="P:proteolysis"/>
    <property type="evidence" value="ECO:0007669"/>
    <property type="project" value="UniProtKB-KW"/>
</dbReference>
<dbReference type="AlphaFoldDB" id="U4R4Z1"/>
<evidence type="ECO:0000313" key="10">
    <source>
        <dbReference type="EMBL" id="EPR13110.1"/>
    </source>
</evidence>
<evidence type="ECO:0000256" key="8">
    <source>
        <dbReference type="RuleBase" id="RU364100"/>
    </source>
</evidence>
<dbReference type="EC" id="3.4.-.-" evidence="8"/>
<dbReference type="STRING" id="1330534.L323_04190"/>
<dbReference type="PANTHER" id="PTHR13604:SF0">
    <property type="entry name" value="ABASIC SITE PROCESSING PROTEIN HMCES"/>
    <property type="match status" value="1"/>
</dbReference>
<comment type="similarity">
    <text evidence="1 8">Belongs to the SOS response-associated peptidase family.</text>
</comment>
<name>U4R4Z1_9FIRM</name>
<dbReference type="GO" id="GO:0008233">
    <property type="term" value="F:peptidase activity"/>
    <property type="evidence" value="ECO:0007669"/>
    <property type="project" value="UniProtKB-KW"/>
</dbReference>
<dbReference type="RefSeq" id="WP_020814443.1">
    <property type="nucleotide sequence ID" value="NZ_ATAY01000020.1"/>
</dbReference>
<keyword evidence="6" id="KW-0238">DNA-binding</keyword>
<dbReference type="Gene3D" id="3.90.1680.10">
    <property type="entry name" value="SOS response associated peptidase-like"/>
    <property type="match status" value="1"/>
</dbReference>
<dbReference type="EMBL" id="ATAY01000020">
    <property type="protein sequence ID" value="EPR13110.1"/>
    <property type="molecule type" value="Genomic_DNA"/>
</dbReference>
<gene>
    <name evidence="10" type="ORF">L323_04190</name>
</gene>
<protein>
    <recommendedName>
        <fullName evidence="8">Abasic site processing protein</fullName>
        <ecNumber evidence="8">3.4.-.-</ecNumber>
    </recommendedName>
</protein>
<keyword evidence="9" id="KW-0175">Coiled coil</keyword>
<keyword evidence="5" id="KW-0190">Covalent protein-DNA linkage</keyword>
<keyword evidence="7" id="KW-0456">Lyase</keyword>
<reference evidence="10 11" key="1">
    <citation type="journal article" date="2013" name="Genome Announc.">
        <title>Draft Genome Sequence of the Cellulolytic Bacterium Clostridium papyrosolvens C7 (ATCC 700395).</title>
        <authorList>
            <person name="Zepeda V."/>
            <person name="Dassa B."/>
            <person name="Borovok I."/>
            <person name="Lamed R."/>
            <person name="Bayer E.A."/>
            <person name="Cate J.H."/>
        </authorList>
    </citation>
    <scope>NUCLEOTIDE SEQUENCE [LARGE SCALE GENOMIC DNA]</scope>
    <source>
        <strain evidence="10 11">C7</strain>
    </source>
</reference>
<dbReference type="InterPro" id="IPR003738">
    <property type="entry name" value="SRAP"/>
</dbReference>
<evidence type="ECO:0000256" key="3">
    <source>
        <dbReference type="ARBA" id="ARBA00022763"/>
    </source>
</evidence>
<dbReference type="Pfam" id="PF02586">
    <property type="entry name" value="SRAP"/>
    <property type="match status" value="1"/>
</dbReference>
<evidence type="ECO:0000256" key="2">
    <source>
        <dbReference type="ARBA" id="ARBA00022670"/>
    </source>
</evidence>
<evidence type="ECO:0000256" key="7">
    <source>
        <dbReference type="ARBA" id="ARBA00023239"/>
    </source>
</evidence>
<dbReference type="SUPFAM" id="SSF143081">
    <property type="entry name" value="BB1717-like"/>
    <property type="match status" value="1"/>
</dbReference>
<evidence type="ECO:0000313" key="11">
    <source>
        <dbReference type="Proteomes" id="UP000016860"/>
    </source>
</evidence>
<evidence type="ECO:0000256" key="1">
    <source>
        <dbReference type="ARBA" id="ARBA00008136"/>
    </source>
</evidence>
<evidence type="ECO:0000256" key="6">
    <source>
        <dbReference type="ARBA" id="ARBA00023125"/>
    </source>
</evidence>
<dbReference type="GO" id="GO:0016829">
    <property type="term" value="F:lyase activity"/>
    <property type="evidence" value="ECO:0007669"/>
    <property type="project" value="UniProtKB-KW"/>
</dbReference>
<keyword evidence="2 8" id="KW-0645">Protease</keyword>
<organism evidence="10 11">
    <name type="scientific">Ruminiclostridium papyrosolvens C7</name>
    <dbReference type="NCBI Taxonomy" id="1330534"/>
    <lineage>
        <taxon>Bacteria</taxon>
        <taxon>Bacillati</taxon>
        <taxon>Bacillota</taxon>
        <taxon>Clostridia</taxon>
        <taxon>Eubacteriales</taxon>
        <taxon>Oscillospiraceae</taxon>
        <taxon>Ruminiclostridium</taxon>
    </lineage>
</organism>
<dbReference type="PATRIC" id="fig|1330534.3.peg.839"/>
<keyword evidence="3" id="KW-0227">DNA damage</keyword>
<dbReference type="PANTHER" id="PTHR13604">
    <property type="entry name" value="DC12-RELATED"/>
    <property type="match status" value="1"/>
</dbReference>
<dbReference type="GO" id="GO:0106300">
    <property type="term" value="P:protein-DNA covalent cross-linking repair"/>
    <property type="evidence" value="ECO:0007669"/>
    <property type="project" value="InterPro"/>
</dbReference>